<organism evidence="6 7">
    <name type="scientific">Enterovibrio gelatinilyticus</name>
    <dbReference type="NCBI Taxonomy" id="2899819"/>
    <lineage>
        <taxon>Bacteria</taxon>
        <taxon>Pseudomonadati</taxon>
        <taxon>Pseudomonadota</taxon>
        <taxon>Gammaproteobacteria</taxon>
        <taxon>Vibrionales</taxon>
        <taxon>Vibrionaceae</taxon>
        <taxon>Enterovibrio</taxon>
    </lineage>
</organism>
<dbReference type="PANTHER" id="PTHR43687:SF4">
    <property type="entry name" value="BLR5484 PROTEIN"/>
    <property type="match status" value="1"/>
</dbReference>
<dbReference type="InterPro" id="IPR017896">
    <property type="entry name" value="4Fe4S_Fe-S-bd"/>
</dbReference>
<name>A0ABT5QZD5_9GAMM</name>
<dbReference type="Gene3D" id="3.30.70.20">
    <property type="match status" value="2"/>
</dbReference>
<proteinExistence type="predicted"/>
<evidence type="ECO:0000313" key="7">
    <source>
        <dbReference type="Proteomes" id="UP001149400"/>
    </source>
</evidence>
<dbReference type="Proteomes" id="UP001149400">
    <property type="component" value="Unassembled WGS sequence"/>
</dbReference>
<dbReference type="PROSITE" id="PS51379">
    <property type="entry name" value="4FE4S_FER_2"/>
    <property type="match status" value="3"/>
</dbReference>
<dbReference type="Pfam" id="PF12838">
    <property type="entry name" value="Fer4_7"/>
    <property type="match status" value="2"/>
</dbReference>
<dbReference type="InterPro" id="IPR017900">
    <property type="entry name" value="4Fe4S_Fe_S_CS"/>
</dbReference>
<dbReference type="PROSITE" id="PS00198">
    <property type="entry name" value="4FE4S_FER_1"/>
    <property type="match status" value="2"/>
</dbReference>
<keyword evidence="3" id="KW-0408">Iron</keyword>
<comment type="caution">
    <text evidence="6">The sequence shown here is derived from an EMBL/GenBank/DDBJ whole genome shotgun (WGS) entry which is preliminary data.</text>
</comment>
<evidence type="ECO:0000259" key="5">
    <source>
        <dbReference type="PROSITE" id="PS51379"/>
    </source>
</evidence>
<keyword evidence="7" id="KW-1185">Reference proteome</keyword>
<evidence type="ECO:0000256" key="2">
    <source>
        <dbReference type="ARBA" id="ARBA00022723"/>
    </source>
</evidence>
<accession>A0ABT5QZD5</accession>
<feature type="domain" description="4Fe-4S ferredoxin-type" evidence="5">
    <location>
        <begin position="457"/>
        <end position="486"/>
    </location>
</feature>
<sequence>MSTKNNITTLNQLVEITTDADGRARQHALTATVTLGNLIPPTVTFASRGLALVIGDGVDVAAFANQVHVNSVSLGNIDQVADNLVLVCTDDTSPELPEGMAFFYAREAEISGFLGAFDVLITHTMMKQNLANIAKGKPQFDVVIDLSMNGFHPAELPPLGYYAVGRGLVSVADACDALADMTGTFDKPKFFRLDTERCAHSARGLEGCTRCIEACPADALSSVEQAITINPYLCQGMGSCATACPTEAISYALPDPDNTQHFVFQLISQYREQGGKSPVILFYAEASETELAQQLAELPSRVIPVRLEELASVGIDTWFSALAYGASQVVLATSPLLPAKTEAVLVQEVANAVTFLHALNHAEERISITPLASLTQQHLFDDVLLEHEAKLLGTKREKLAQALDLLASNIVMTSTVSAVPNGAPYGRIEIATSDCTLCMGCVAVCPTDALQSMGDRPGMTFREQDCVQCGLCEKACPESVISLVPNYNWDADERQQRQIIHEEPAAECVSCGKPFAPVSMVNMLIEKLRNHSHFQDDAIKRLSMCEDCRVRDIVSDMIDNPDNQMKV</sequence>
<keyword evidence="1" id="KW-0004">4Fe-4S</keyword>
<dbReference type="RefSeq" id="WP_274163768.1">
    <property type="nucleotide sequence ID" value="NZ_JAJUBC010000006.1"/>
</dbReference>
<dbReference type="PANTHER" id="PTHR43687">
    <property type="entry name" value="ADENYLYLSULFATE REDUCTASE, BETA SUBUNIT"/>
    <property type="match status" value="1"/>
</dbReference>
<dbReference type="EMBL" id="JAJUBC010000006">
    <property type="protein sequence ID" value="MDD1792896.1"/>
    <property type="molecule type" value="Genomic_DNA"/>
</dbReference>
<reference evidence="6" key="1">
    <citation type="submission" date="2021-12" db="EMBL/GenBank/DDBJ databases">
        <title>Enterovibrio ZSDZ35 sp. nov. and Enterovibrio ZSDZ42 sp. nov., isolated from coastal seawater in Qingdao.</title>
        <authorList>
            <person name="Zhang P."/>
        </authorList>
    </citation>
    <scope>NUCLEOTIDE SEQUENCE</scope>
    <source>
        <strain evidence="6">ZSDZ42</strain>
    </source>
</reference>
<dbReference type="InterPro" id="IPR050572">
    <property type="entry name" value="Fe-S_Ferredoxin"/>
</dbReference>
<evidence type="ECO:0000256" key="3">
    <source>
        <dbReference type="ARBA" id="ARBA00023004"/>
    </source>
</evidence>
<evidence type="ECO:0000313" key="6">
    <source>
        <dbReference type="EMBL" id="MDD1792896.1"/>
    </source>
</evidence>
<keyword evidence="2" id="KW-0479">Metal-binding</keyword>
<keyword evidence="4" id="KW-0411">Iron-sulfur</keyword>
<evidence type="ECO:0000256" key="4">
    <source>
        <dbReference type="ARBA" id="ARBA00023014"/>
    </source>
</evidence>
<feature type="domain" description="4Fe-4S ferredoxin-type" evidence="5">
    <location>
        <begin position="426"/>
        <end position="456"/>
    </location>
</feature>
<feature type="domain" description="4Fe-4S ferredoxin-type" evidence="5">
    <location>
        <begin position="225"/>
        <end position="254"/>
    </location>
</feature>
<gene>
    <name evidence="6" type="ORF">LRP50_07135</name>
</gene>
<protein>
    <submittedName>
        <fullName evidence="6">4Fe-4S binding protein</fullName>
    </submittedName>
</protein>
<dbReference type="SUPFAM" id="SSF54862">
    <property type="entry name" value="4Fe-4S ferredoxins"/>
    <property type="match status" value="1"/>
</dbReference>
<evidence type="ECO:0000256" key="1">
    <source>
        <dbReference type="ARBA" id="ARBA00022485"/>
    </source>
</evidence>